<keyword evidence="3" id="KW-0472">Membrane</keyword>
<accession>A0ABV2T7E1</accession>
<dbReference type="Gene3D" id="2.40.30.170">
    <property type="match status" value="1"/>
</dbReference>
<dbReference type="Proteomes" id="UP001549749">
    <property type="component" value="Unassembled WGS sequence"/>
</dbReference>
<gene>
    <name evidence="7" type="ORF">ABR189_16330</name>
</gene>
<comment type="caution">
    <text evidence="7">The sequence shown here is derived from an EMBL/GenBank/DDBJ whole genome shotgun (WGS) entry which is preliminary data.</text>
</comment>
<evidence type="ECO:0000313" key="7">
    <source>
        <dbReference type="EMBL" id="MET6998954.1"/>
    </source>
</evidence>
<reference evidence="7 8" key="1">
    <citation type="submission" date="2024-06" db="EMBL/GenBank/DDBJ databases">
        <title>Chitinophaga defluvii sp. nov., isolated from municipal sewage.</title>
        <authorList>
            <person name="Zhang L."/>
        </authorList>
    </citation>
    <scope>NUCLEOTIDE SEQUENCE [LARGE SCALE GENOMIC DNA]</scope>
    <source>
        <strain evidence="7 8">H8</strain>
    </source>
</reference>
<feature type="region of interest" description="Disordered" evidence="2">
    <location>
        <begin position="355"/>
        <end position="399"/>
    </location>
</feature>
<feature type="compositionally biased region" description="Basic and acidic residues" evidence="2">
    <location>
        <begin position="363"/>
        <end position="374"/>
    </location>
</feature>
<dbReference type="Gene3D" id="2.40.420.20">
    <property type="match status" value="1"/>
</dbReference>
<keyword evidence="1" id="KW-0813">Transport</keyword>
<keyword evidence="3" id="KW-0812">Transmembrane</keyword>
<dbReference type="InterPro" id="IPR058627">
    <property type="entry name" value="MdtA-like_C"/>
</dbReference>
<feature type="domain" description="Multidrug resistance protein MdtA-like barrel-sandwich hybrid" evidence="4">
    <location>
        <begin position="68"/>
        <end position="226"/>
    </location>
</feature>
<keyword evidence="8" id="KW-1185">Reference proteome</keyword>
<dbReference type="InterPro" id="IPR058625">
    <property type="entry name" value="MdtA-like_BSH"/>
</dbReference>
<evidence type="ECO:0000259" key="5">
    <source>
        <dbReference type="Pfam" id="PF25967"/>
    </source>
</evidence>
<feature type="transmembrane region" description="Helical" evidence="3">
    <location>
        <begin position="12"/>
        <end position="34"/>
    </location>
</feature>
<evidence type="ECO:0000259" key="6">
    <source>
        <dbReference type="Pfam" id="PF25990"/>
    </source>
</evidence>
<dbReference type="Pfam" id="PF25990">
    <property type="entry name" value="Beta-barrel_YknX"/>
    <property type="match status" value="1"/>
</dbReference>
<dbReference type="Pfam" id="PF25967">
    <property type="entry name" value="RND-MFP_C"/>
    <property type="match status" value="1"/>
</dbReference>
<organism evidence="7 8">
    <name type="scientific">Chitinophaga defluvii</name>
    <dbReference type="NCBI Taxonomy" id="3163343"/>
    <lineage>
        <taxon>Bacteria</taxon>
        <taxon>Pseudomonadati</taxon>
        <taxon>Bacteroidota</taxon>
        <taxon>Chitinophagia</taxon>
        <taxon>Chitinophagales</taxon>
        <taxon>Chitinophagaceae</taxon>
        <taxon>Chitinophaga</taxon>
    </lineage>
</organism>
<dbReference type="Pfam" id="PF25917">
    <property type="entry name" value="BSH_RND"/>
    <property type="match status" value="1"/>
</dbReference>
<evidence type="ECO:0000256" key="1">
    <source>
        <dbReference type="ARBA" id="ARBA00022448"/>
    </source>
</evidence>
<dbReference type="Gene3D" id="1.10.287.470">
    <property type="entry name" value="Helix hairpin bin"/>
    <property type="match status" value="1"/>
</dbReference>
<dbReference type="SUPFAM" id="SSF111369">
    <property type="entry name" value="HlyD-like secretion proteins"/>
    <property type="match status" value="1"/>
</dbReference>
<dbReference type="Gene3D" id="2.40.50.100">
    <property type="match status" value="1"/>
</dbReference>
<sequence>MMKEKKKSKKLYWFGGGVLGIIVLFMVLKAAGVIGKEEGLKVATDKATRKDIVEVVAASGKIYPEVEVKVSSDVSGEITDLLVMEGDSVKKGQVLARIYADIYGSMVDKAAASVSQQRAQLANTAAALHSYKARLDQNKAAYDRNKELFKQKVISKVEFETSEATYLSSQADYNAAVQQVNSNKYAVQSAQANLTEANKNLGRTTIAAPMSGIVSLLPVKKGERVVGTAQMAGTEMLRIADMNVMEVQVDVGENDIPKVKYGDTAIIEVDAYNARKFKGIVTQIASSSKGAASVTGTSGSSAEQVTSYIVHIRVLLDSYKDLIDPSHPKNFPFRPGMSASVDIQTRRQHNVIAIPINAVTTRDPSDTAHVDNGKGKSQRGAQEDDNTTPTSGDNSKNDLKEVVFVLQNDNTVKMVEVKTGLQDDTNIEIISGVKEGDVVVSAPYNIVSKTLANGKKVAVVPKGQLYEGQAKK</sequence>
<evidence type="ECO:0000256" key="2">
    <source>
        <dbReference type="SAM" id="MobiDB-lite"/>
    </source>
</evidence>
<keyword evidence="3" id="KW-1133">Transmembrane helix</keyword>
<protein>
    <submittedName>
        <fullName evidence="7">Efflux RND transporter periplasmic adaptor subunit</fullName>
    </submittedName>
</protein>
<evidence type="ECO:0000313" key="8">
    <source>
        <dbReference type="Proteomes" id="UP001549749"/>
    </source>
</evidence>
<dbReference type="InterPro" id="IPR058636">
    <property type="entry name" value="Beta-barrel_YknX"/>
</dbReference>
<proteinExistence type="predicted"/>
<dbReference type="EMBL" id="JBEXAC010000002">
    <property type="protein sequence ID" value="MET6998954.1"/>
    <property type="molecule type" value="Genomic_DNA"/>
</dbReference>
<name>A0ABV2T7E1_9BACT</name>
<evidence type="ECO:0000256" key="3">
    <source>
        <dbReference type="SAM" id="Phobius"/>
    </source>
</evidence>
<evidence type="ECO:0000259" key="4">
    <source>
        <dbReference type="Pfam" id="PF25917"/>
    </source>
</evidence>
<dbReference type="PANTHER" id="PTHR30469">
    <property type="entry name" value="MULTIDRUG RESISTANCE PROTEIN MDTA"/>
    <property type="match status" value="1"/>
</dbReference>
<dbReference type="PANTHER" id="PTHR30469:SF33">
    <property type="entry name" value="SLR1207 PROTEIN"/>
    <property type="match status" value="1"/>
</dbReference>
<dbReference type="RefSeq" id="WP_354661521.1">
    <property type="nucleotide sequence ID" value="NZ_JBEXAC010000002.1"/>
</dbReference>
<feature type="domain" description="Multidrug resistance protein MdtA-like C-terminal permuted SH3" evidence="5">
    <location>
        <begin position="389"/>
        <end position="440"/>
    </location>
</feature>
<feature type="domain" description="YknX-like beta-barrel" evidence="6">
    <location>
        <begin position="245"/>
        <end position="314"/>
    </location>
</feature>